<dbReference type="PANTHER" id="PTHR46825">
    <property type="entry name" value="D-ALANYL-D-ALANINE-CARBOXYPEPTIDASE/ENDOPEPTIDASE AMPH"/>
    <property type="match status" value="1"/>
</dbReference>
<dbReference type="PANTHER" id="PTHR46825:SF9">
    <property type="entry name" value="BETA-LACTAMASE-RELATED DOMAIN-CONTAINING PROTEIN"/>
    <property type="match status" value="1"/>
</dbReference>
<dbReference type="InterPro" id="IPR012338">
    <property type="entry name" value="Beta-lactam/transpept-like"/>
</dbReference>
<dbReference type="SUPFAM" id="SSF56601">
    <property type="entry name" value="beta-lactamase/transpeptidase-like"/>
    <property type="match status" value="1"/>
</dbReference>
<dbReference type="AlphaFoldDB" id="A0A975G3U9"/>
<dbReference type="InterPro" id="IPR006311">
    <property type="entry name" value="TAT_signal"/>
</dbReference>
<dbReference type="Pfam" id="PF00144">
    <property type="entry name" value="Beta-lactamase"/>
    <property type="match status" value="1"/>
</dbReference>
<evidence type="ECO:0000313" key="3">
    <source>
        <dbReference type="Proteomes" id="UP000676409"/>
    </source>
</evidence>
<dbReference type="Proteomes" id="UP000676409">
    <property type="component" value="Chromosome"/>
</dbReference>
<feature type="domain" description="Beta-lactamase-related" evidence="1">
    <location>
        <begin position="54"/>
        <end position="373"/>
    </location>
</feature>
<gene>
    <name evidence="2" type="ORF">KCG34_09550</name>
</gene>
<accession>A0A975G3U9</accession>
<reference evidence="2" key="1">
    <citation type="submission" date="2021-04" db="EMBL/GenBank/DDBJ databases">
        <title>The complete genome sequence of Caulobacter sp. S6.</title>
        <authorList>
            <person name="Tang Y."/>
            <person name="Ouyang W."/>
            <person name="Liu Q."/>
            <person name="Huang B."/>
            <person name="Guo Z."/>
            <person name="Lei P."/>
        </authorList>
    </citation>
    <scope>NUCLEOTIDE SEQUENCE</scope>
    <source>
        <strain evidence="2">S6</strain>
    </source>
</reference>
<name>A0A975G3U9_9CAUL</name>
<dbReference type="InterPro" id="IPR050491">
    <property type="entry name" value="AmpC-like"/>
</dbReference>
<dbReference type="EMBL" id="CP073078">
    <property type="protein sequence ID" value="QUD90082.1"/>
    <property type="molecule type" value="Genomic_DNA"/>
</dbReference>
<evidence type="ECO:0000313" key="2">
    <source>
        <dbReference type="EMBL" id="QUD90082.1"/>
    </source>
</evidence>
<keyword evidence="3" id="KW-1185">Reference proteome</keyword>
<organism evidence="2 3">
    <name type="scientific">Phenylobacterium montanum</name>
    <dbReference type="NCBI Taxonomy" id="2823693"/>
    <lineage>
        <taxon>Bacteria</taxon>
        <taxon>Pseudomonadati</taxon>
        <taxon>Pseudomonadota</taxon>
        <taxon>Alphaproteobacteria</taxon>
        <taxon>Caulobacterales</taxon>
        <taxon>Caulobacteraceae</taxon>
        <taxon>Phenylobacterium</taxon>
    </lineage>
</organism>
<dbReference type="InterPro" id="IPR001466">
    <property type="entry name" value="Beta-lactam-related"/>
</dbReference>
<dbReference type="KEGG" id="caul:KCG34_09550"/>
<dbReference type="RefSeq" id="WP_211940133.1">
    <property type="nucleotide sequence ID" value="NZ_CP073078.1"/>
</dbReference>
<sequence>MTVHRRDWLKLAGLAGAFAAVDPAEARQAAPPATATVSAAGAGHDYRPAIEALKRYVDGHLAAYRLPGMTLSLADAEGFSAVLVAGWSDVERLQPVRPEHLFQIGSISKSFCALRLLRLVDERRLSLDADLHSLLPGAALPDHARITLRHVLTHSSGLPADAPVFPRGGGETLWQGFEPGTQFSYSNTGYELLGHLVEQLDGVPYHQALKAAVLDPLSMNETRARIRVADQSHFAASYSPAYVDRPFVRGGRLAPAAPLNFANAAGCVAANAGQMAIYLHWLIRAGRGQGEPLLSDASRRAFVTPAIKAPEFGPQAQYALGLAVVPVDGRPCLHHTGGMASFSSSIHVDADAGVGAFASVNARAEDDYRPRQVTAYALDLMRAVREGRPLPSPPPIPSATLVEKPSQYAGRFVAADGAAIELRPAGDGLVLVADGAPRNLQPTGDGVFTAVGPADETSGLIVKVDGGVARSVGWGERLYQAPGVAAPPPVDPALTRLAGVYDSGDPWTGQAEVVARPDGLWLGGTTAMTRLGDGAYRVGGDAWSPERARFDGDLAGRPQRLNLSGVDLRRI</sequence>
<evidence type="ECO:0000259" key="1">
    <source>
        <dbReference type="Pfam" id="PF00144"/>
    </source>
</evidence>
<dbReference type="Gene3D" id="3.40.710.10">
    <property type="entry name" value="DD-peptidase/beta-lactamase superfamily"/>
    <property type="match status" value="1"/>
</dbReference>
<proteinExistence type="predicted"/>
<dbReference type="PROSITE" id="PS51318">
    <property type="entry name" value="TAT"/>
    <property type="match status" value="1"/>
</dbReference>
<protein>
    <submittedName>
        <fullName evidence="2">Beta-lactamase family protein</fullName>
    </submittedName>
</protein>